<dbReference type="Pfam" id="PF14005">
    <property type="entry name" value="YpjP"/>
    <property type="match status" value="1"/>
</dbReference>
<comment type="caution">
    <text evidence="1">The sequence shown here is derived from an EMBL/GenBank/DDBJ whole genome shotgun (WGS) entry which is preliminary data.</text>
</comment>
<dbReference type="RefSeq" id="WP_163181810.1">
    <property type="nucleotide sequence ID" value="NZ_JAAIWM010000011.1"/>
</dbReference>
<dbReference type="Proteomes" id="UP000481043">
    <property type="component" value="Unassembled WGS sequence"/>
</dbReference>
<organism evidence="1 2">
    <name type="scientific">Bacillus mesophilus</name>
    <dbReference type="NCBI Taxonomy" id="1808955"/>
    <lineage>
        <taxon>Bacteria</taxon>
        <taxon>Bacillati</taxon>
        <taxon>Bacillota</taxon>
        <taxon>Bacilli</taxon>
        <taxon>Bacillales</taxon>
        <taxon>Bacillaceae</taxon>
        <taxon>Bacillus</taxon>
    </lineage>
</organism>
<dbReference type="EMBL" id="JAAIWM010000011">
    <property type="protein sequence ID" value="NEY73943.1"/>
    <property type="molecule type" value="Genomic_DNA"/>
</dbReference>
<name>A0A6M0QC66_9BACI</name>
<keyword evidence="1" id="KW-0131">Cell cycle</keyword>
<keyword evidence="1" id="KW-0132">Cell division</keyword>
<gene>
    <name evidence="1" type="ORF">G4D63_19775</name>
</gene>
<protein>
    <submittedName>
        <fullName evidence="1">Cell division protein FtsK</fullName>
    </submittedName>
</protein>
<dbReference type="AlphaFoldDB" id="A0A6M0QC66"/>
<dbReference type="InterPro" id="IPR025616">
    <property type="entry name" value="YpjP"/>
</dbReference>
<reference evidence="1 2" key="1">
    <citation type="submission" date="2020-02" db="EMBL/GenBank/DDBJ databases">
        <title>Bacillus aquiflavi sp. nov., isolated from yellow water of strong flavor Chinese baijiu in Yibin region of China.</title>
        <authorList>
            <person name="Xie J."/>
        </authorList>
    </citation>
    <scope>NUCLEOTIDE SEQUENCE [LARGE SCALE GENOMIC DNA]</scope>
    <source>
        <strain evidence="1 2">SA4</strain>
    </source>
</reference>
<evidence type="ECO:0000313" key="1">
    <source>
        <dbReference type="EMBL" id="NEY73943.1"/>
    </source>
</evidence>
<keyword evidence="2" id="KW-1185">Reference proteome</keyword>
<accession>A0A6M0QC66</accession>
<proteinExistence type="predicted"/>
<sequence>MPTWIRKSFVVIFTILTFGLVTPPQIIIAEEKSNESTKTDHYEETTHFENESIDPYIHDDSVTSSSFLEYATLQAEQQSVMKFGPVIEETIGDEFRTVILPKIEEVIFTLSTRLEAEQLQNLVISKRPTGGMSEKIFHIYDGQQGHDLIRFHVRRDHPPLEGYYFDFHYHTFEDSFQTHHELGKIYWDKNTPPNWHS</sequence>
<dbReference type="GO" id="GO:0051301">
    <property type="term" value="P:cell division"/>
    <property type="evidence" value="ECO:0007669"/>
    <property type="project" value="UniProtKB-KW"/>
</dbReference>
<evidence type="ECO:0000313" key="2">
    <source>
        <dbReference type="Proteomes" id="UP000481043"/>
    </source>
</evidence>